<dbReference type="Pfam" id="PF19687">
    <property type="entry name" value="MARF1_LOTUS"/>
    <property type="match status" value="2"/>
</dbReference>
<dbReference type="InterPro" id="IPR025605">
    <property type="entry name" value="OST-HTH/LOTUS_dom"/>
</dbReference>
<keyword evidence="4" id="KW-1185">Reference proteome</keyword>
<feature type="domain" description="HTH OST-type" evidence="2">
    <location>
        <begin position="1116"/>
        <end position="1191"/>
    </location>
</feature>
<evidence type="ECO:0000313" key="4">
    <source>
        <dbReference type="Proteomes" id="UP000054324"/>
    </source>
</evidence>
<evidence type="ECO:0000259" key="2">
    <source>
        <dbReference type="PROSITE" id="PS51644"/>
    </source>
</evidence>
<dbReference type="STRING" id="6198.A0A074ZE14"/>
<feature type="compositionally biased region" description="Polar residues" evidence="1">
    <location>
        <begin position="1205"/>
        <end position="1216"/>
    </location>
</feature>
<feature type="region of interest" description="Disordered" evidence="1">
    <location>
        <begin position="1846"/>
        <end position="1870"/>
    </location>
</feature>
<feature type="domain" description="HTH OST-type" evidence="2">
    <location>
        <begin position="880"/>
        <end position="955"/>
    </location>
</feature>
<dbReference type="KEGG" id="ovi:T265_10231"/>
<dbReference type="InterPro" id="IPR012677">
    <property type="entry name" value="Nucleotide-bd_a/b_plait_sf"/>
</dbReference>
<dbReference type="PANTHER" id="PTHR47027:SF20">
    <property type="entry name" value="REVERSE TRANSCRIPTASE-LIKE PROTEIN WITH RNA-DIRECTED DNA POLYMERASE DOMAIN"/>
    <property type="match status" value="1"/>
</dbReference>
<name>A0A074ZE14_OPIVI</name>
<sequence>MFEEEEKAQVFLDELTKVIPSFGMQFAPTNCKVMFVDVQSLNTPLTIQGEVLEVVERFTYLGSCISSDCSVTDEVNARICKARAAFANLRHLWRQNGLSLNLKGRVYQECVTDASIEECVHHQKLRWLGHVLRMPNHRLPKRVLFSMPNSEWRKQRGGQPMTWQRSMKEITKRLGAVGATRLPGWGPRDPHCAWLETLQDMAANRCQWRSCCQFLSRLPDVFTLTLEVCSLLARELEEMSILQDRNRSVNTGQVSQFCMDNAQLPTKHSHTQEPLIPGSSVTTFKQSSSDSNLVMQRSQLGSYEICAERKFSSQLDALPYSGQPMVNMSVQPLLNTVNSNFPASVSQPIQRMPTSSGASYFDPFSQHPGTISNPNACYSTTDYTKCSYVNGTSEFQQQPFQEFCQRGQTAPHAAQLMRPWDSPYLHCSSALDPLQQECIGNDLRSRCGDLMTRTGRSGLPAYHISLSDDNPTQMSTTRNGTGVDLLVSNLDYNISPKEWRKMLFTQLQTLVKSVQSVVLQTQADGSNCAIIRVGSIEDARLAISHFHRKKIGYKRIQMNIIAPNGPFVTKGLKADVVSLLRSVSGSALPVSKFIDLFSKRFHRNISASDLYKMRDVIEIKDQPGSQAGRIVSLSLRGMRFDGVETTPLSEPVVCQRHCLEGSPEYLQAVECSMLPSVQIPLGLFRQQVLTILQDHDGSLPLLSFPACYKAEFGDLPTVSSQISDNSQSEVCAKTTNHSGSKEHIETDPTGTLVSCTGGQQPNVSSNSQDSGSFPDPNLGTGNEILAEYPAGVPLEHLLTCVPSVRIHTDVTGVRKIILEPEVSSSSGSISQQPATTNSLMDISQKKRQFGEILSPGTSTPGSSTPGVPNTTNTSGALLDHLHQFSREVVDLLKHQPGCQILLGKFIPSYHHHFGKQCRVADYGYSKLHELIDALPNVVHVMGSGHMRLLTLSHRVQVRRFTNELIKVLKSQSTKSCKLTDYTSLYRRIYRKDFRITDYGVCFLTDMLMEVSDNAVEVSHIESDCVISLPKRVQTTEERERTELFAIEVADLLCQSPRCRLPFNKFIPSYHHHFSRQCRVADYGFTKLVDLLEAIPNVVRIVEEHGEKYVSLVRHRHLRIVAEHLLTLLESAPGKRILLNDLLNVYMKQHGYPLCLEDFQLTSVNELLSKLPRLVRIQSVPIDYPKEANSSPLEKCDKMLVLRSEPVSNRSETTTTPEAVGDGKSNEAEGPDESKGATTEPLIVESTGSADRNVVEYVCLADRTQIKHLAHKVLLILLEAPSGALSVPLFSERFRCTFRDEPSIRLIYEELGDIVQFRITESKTTGESGMPSSRPSWNERPCRESSSLHNTAASSAENESETCNTENELKDLPNKGPTDELNSDENQDTSVCSVANLESPSCFIVLRPLIMFARELRELLRQNQGKLLLVQLCAVYQRRFGLPLRPQRYNYPSLATLLQAVDFVAVMRGRGVRCTLVLCQDFLGKLSYRVAYNTKPVLEADPDMEAEIGSVTTSGENSLGKFSAVQTPPNHPMVAWSHTQLPDKHSGVSMVGHTTTFTEATHSSNQSQEGCFVSDLHDTSGCTPATQSSLSSHRHLQAYANSFTSHSLDPCNQFHSFVSSPHIPSSNPVNYYQLPVPQQGPLSQQMFPARSTYTAPLVFNPPSSYNYLATGTEYGPAVPQQSAECQANVPGSYGPVVYSPQVSQCGSLTVLPTTSTMQSNPCFVGPGGETANGSLNYPSSMYPSSSIYPYSFGLNYPTAMQQMGAHIHCGQPTTTIANIMPDGRHQALGVDPNIPSPVRPTGAAFYGQDKMPYSGLSCPATFNLTHYGVSPGMQEQLDDLVERLTYGSANTNPNRNTMSTHQPDSKDEKQTLLSENPLTQNKEETSPPNVKFTSQTNQPLSFAANASGSAVGCLPTQCQPSFVSSFLHSHNSQLPYFPGGMFPNFQPSIPFVNDQYSIRTLTNPFANLESSMRGTSTAPNPARIGTTGTVDGNAKLHGDIADDNKSLDQSLRSLENCTPLKQMMANIVTPNTIPANVNSNERGDATHRYSNLHSSADVFPLDRCSNSSATFSNPNGNGTIQSEAASSLTISKEKDLLVTEPHRNAYVAQLASEPNGLCSQRSRLAAPFSVSISSEDSAGNFSLDGLLAELRLEEKQQQQQRNPHSSTCGAPDMDLKQNTRILMNNFGYL</sequence>
<proteinExistence type="predicted"/>
<feature type="region of interest" description="Disordered" evidence="1">
    <location>
        <begin position="2153"/>
        <end position="2173"/>
    </location>
</feature>
<dbReference type="Gene3D" id="3.30.420.610">
    <property type="entry name" value="LOTUS domain-like"/>
    <property type="match status" value="4"/>
</dbReference>
<feature type="compositionally biased region" description="Polar residues" evidence="1">
    <location>
        <begin position="1968"/>
        <end position="1978"/>
    </location>
</feature>
<dbReference type="OrthoDB" id="549353at2759"/>
<feature type="compositionally biased region" description="Polar residues" evidence="1">
    <location>
        <begin position="1321"/>
        <end position="1335"/>
    </location>
</feature>
<dbReference type="CTD" id="20324399"/>
<feature type="compositionally biased region" description="Polar residues" evidence="1">
    <location>
        <begin position="748"/>
        <end position="771"/>
    </location>
</feature>
<dbReference type="PANTHER" id="PTHR47027">
    <property type="entry name" value="REVERSE TRANSCRIPTASE DOMAIN-CONTAINING PROTEIN"/>
    <property type="match status" value="1"/>
</dbReference>
<dbReference type="InterPro" id="IPR041966">
    <property type="entry name" value="LOTUS-like"/>
</dbReference>
<feature type="region of interest" description="Disordered" evidence="1">
    <location>
        <begin position="1321"/>
        <end position="1385"/>
    </location>
</feature>
<feature type="compositionally biased region" description="Basic and acidic residues" evidence="1">
    <location>
        <begin position="1223"/>
        <end position="1234"/>
    </location>
</feature>
<accession>A0A074ZE14</accession>
<dbReference type="GeneID" id="20324399"/>
<dbReference type="PROSITE" id="PS51644">
    <property type="entry name" value="HTH_OST"/>
    <property type="match status" value="5"/>
</dbReference>
<reference evidence="3 4" key="1">
    <citation type="submission" date="2013-11" db="EMBL/GenBank/DDBJ databases">
        <title>Opisthorchis viverrini - life in the bile duct.</title>
        <authorList>
            <person name="Young N.D."/>
            <person name="Nagarajan N."/>
            <person name="Lin S.J."/>
            <person name="Korhonen P.K."/>
            <person name="Jex A.R."/>
            <person name="Hall R.S."/>
            <person name="Safavi-Hemami H."/>
            <person name="Kaewkong W."/>
            <person name="Bertrand D."/>
            <person name="Gao S."/>
            <person name="Seet Q."/>
            <person name="Wongkham S."/>
            <person name="Teh B.T."/>
            <person name="Wongkham C."/>
            <person name="Intapan P.M."/>
            <person name="Maleewong W."/>
            <person name="Yang X."/>
            <person name="Hu M."/>
            <person name="Wang Z."/>
            <person name="Hofmann A."/>
            <person name="Sternberg P.W."/>
            <person name="Tan P."/>
            <person name="Wang J."/>
            <person name="Gasser R.B."/>
        </authorList>
    </citation>
    <scope>NUCLEOTIDE SEQUENCE [LARGE SCALE GENOMIC DNA]</scope>
</reference>
<feature type="domain" description="HTH OST-type" evidence="2">
    <location>
        <begin position="956"/>
        <end position="1031"/>
    </location>
</feature>
<feature type="compositionally biased region" description="Polar residues" evidence="1">
    <location>
        <begin position="1846"/>
        <end position="1861"/>
    </location>
</feature>
<feature type="region of interest" description="Disordered" evidence="1">
    <location>
        <begin position="851"/>
        <end position="875"/>
    </location>
</feature>
<organism evidence="3 4">
    <name type="scientific">Opisthorchis viverrini</name>
    <name type="common">Southeast Asian liver fluke</name>
    <dbReference type="NCBI Taxonomy" id="6198"/>
    <lineage>
        <taxon>Eukaryota</taxon>
        <taxon>Metazoa</taxon>
        <taxon>Spiralia</taxon>
        <taxon>Lophotrochozoa</taxon>
        <taxon>Platyhelminthes</taxon>
        <taxon>Trematoda</taxon>
        <taxon>Digenea</taxon>
        <taxon>Opisthorchiida</taxon>
        <taxon>Opisthorchiata</taxon>
        <taxon>Opisthorchiidae</taxon>
        <taxon>Opisthorchis</taxon>
    </lineage>
</organism>
<feature type="region of interest" description="Disordered" evidence="1">
    <location>
        <begin position="735"/>
        <end position="780"/>
    </location>
</feature>
<gene>
    <name evidence="3" type="ORF">T265_10231</name>
</gene>
<feature type="region of interest" description="Disordered" evidence="1">
    <location>
        <begin position="1968"/>
        <end position="1988"/>
    </location>
</feature>
<dbReference type="CDD" id="cd08824">
    <property type="entry name" value="LOTUS"/>
    <property type="match status" value="2"/>
</dbReference>
<dbReference type="RefSeq" id="XP_009174809.1">
    <property type="nucleotide sequence ID" value="XM_009176545.1"/>
</dbReference>
<feature type="domain" description="HTH OST-type" evidence="2">
    <location>
        <begin position="1407"/>
        <end position="1479"/>
    </location>
</feature>
<feature type="domain" description="HTH OST-type" evidence="2">
    <location>
        <begin position="1040"/>
        <end position="1113"/>
    </location>
</feature>
<dbReference type="CDD" id="cd12256">
    <property type="entry name" value="RRM2_LKAP"/>
    <property type="match status" value="1"/>
</dbReference>
<evidence type="ECO:0000313" key="3">
    <source>
        <dbReference type="EMBL" id="KER21440.1"/>
    </source>
</evidence>
<feature type="compositionally biased region" description="Low complexity" evidence="1">
    <location>
        <begin position="1349"/>
        <end position="1365"/>
    </location>
</feature>
<dbReference type="InterPro" id="IPR045602">
    <property type="entry name" value="MARF1_LOTUS"/>
</dbReference>
<protein>
    <recommendedName>
        <fullName evidence="2">HTH OST-type domain-containing protein</fullName>
    </recommendedName>
</protein>
<dbReference type="Pfam" id="PF12872">
    <property type="entry name" value="OST-HTH"/>
    <property type="match status" value="4"/>
</dbReference>
<feature type="compositionally biased region" description="Low complexity" evidence="1">
    <location>
        <begin position="854"/>
        <end position="866"/>
    </location>
</feature>
<dbReference type="Gene3D" id="3.30.70.330">
    <property type="match status" value="1"/>
</dbReference>
<dbReference type="EMBL" id="KL596967">
    <property type="protein sequence ID" value="KER21440.1"/>
    <property type="molecule type" value="Genomic_DNA"/>
</dbReference>
<evidence type="ECO:0000256" key="1">
    <source>
        <dbReference type="SAM" id="MobiDB-lite"/>
    </source>
</evidence>
<feature type="region of interest" description="Disordered" evidence="1">
    <location>
        <begin position="1203"/>
        <end position="1241"/>
    </location>
</feature>
<dbReference type="Proteomes" id="UP000054324">
    <property type="component" value="Unassembled WGS sequence"/>
</dbReference>
<dbReference type="InterPro" id="IPR034191">
    <property type="entry name" value="MARF1_RRM2"/>
</dbReference>